<dbReference type="RefSeq" id="WP_084272697.1">
    <property type="nucleotide sequence ID" value="NZ_FWYE01000002.1"/>
</dbReference>
<dbReference type="EMBL" id="FWYE01000002">
    <property type="protein sequence ID" value="SMD30819.1"/>
    <property type="molecule type" value="Genomic_DNA"/>
</dbReference>
<name>A0A8G2FWM4_PICTO</name>
<protein>
    <submittedName>
        <fullName evidence="1">Uncharacterized protein</fullName>
    </submittedName>
</protein>
<comment type="caution">
    <text evidence="1">The sequence shown here is derived from an EMBL/GenBank/DDBJ whole genome shotgun (WGS) entry which is preliminary data.</text>
</comment>
<evidence type="ECO:0000313" key="2">
    <source>
        <dbReference type="Proteomes" id="UP000192315"/>
    </source>
</evidence>
<sequence>MICNEYYLYEPEKLKGKHIIAFEVDFDLIKNCIENAMKHINSKNNDKNGIYLPANDDVINEYTNIIRNNKKNIVISDEPSILINGKRNSTRKIHLDYENKKDDDK</sequence>
<accession>A0A8G2FWM4</accession>
<dbReference type="AlphaFoldDB" id="A0A8G2FWM4"/>
<evidence type="ECO:0000313" key="1">
    <source>
        <dbReference type="EMBL" id="SMD30819.1"/>
    </source>
</evidence>
<dbReference type="Proteomes" id="UP000192315">
    <property type="component" value="Unassembled WGS sequence"/>
</dbReference>
<reference evidence="1 2" key="1">
    <citation type="submission" date="2017-04" db="EMBL/GenBank/DDBJ databases">
        <authorList>
            <person name="Varghese N."/>
            <person name="Submissions S."/>
        </authorList>
    </citation>
    <scope>NUCLEOTIDE SEQUENCE [LARGE SCALE GENOMIC DNA]</scope>
    <source>
        <strain evidence="1 2">DSM 9789</strain>
    </source>
</reference>
<proteinExistence type="predicted"/>
<organism evidence="1 2">
    <name type="scientific">Picrophilus torridus (strain ATCC 700027 / DSM 9790 / JCM 10055 / NBRC 100828 / KAW 2/3)</name>
    <dbReference type="NCBI Taxonomy" id="1122961"/>
    <lineage>
        <taxon>Archaea</taxon>
        <taxon>Methanobacteriati</taxon>
        <taxon>Thermoplasmatota</taxon>
        <taxon>Thermoplasmata</taxon>
        <taxon>Thermoplasmatales</taxon>
        <taxon>Picrophilaceae</taxon>
        <taxon>Picrophilus</taxon>
    </lineage>
</organism>
<keyword evidence="2" id="KW-1185">Reference proteome</keyword>
<gene>
    <name evidence="1" type="ORF">SAMN02745355_0732</name>
</gene>